<evidence type="ECO:0000256" key="6">
    <source>
        <dbReference type="ARBA" id="ARBA00022837"/>
    </source>
</evidence>
<evidence type="ECO:0000256" key="9">
    <source>
        <dbReference type="SAM" id="SignalP"/>
    </source>
</evidence>
<evidence type="ECO:0000313" key="11">
    <source>
        <dbReference type="EMBL" id="KAA2267058.1"/>
    </source>
</evidence>
<dbReference type="PROSITE" id="PS51695">
    <property type="entry name" value="SEDOLISIN"/>
    <property type="match status" value="1"/>
</dbReference>
<keyword evidence="4" id="KW-0378">Hydrolase</keyword>
<comment type="cofactor">
    <cofactor evidence="1">
        <name>Ca(2+)</name>
        <dbReference type="ChEBI" id="CHEBI:29108"/>
    </cofactor>
</comment>
<dbReference type="GO" id="GO:0006508">
    <property type="term" value="P:proteolysis"/>
    <property type="evidence" value="ECO:0007669"/>
    <property type="project" value="UniProtKB-KW"/>
</dbReference>
<evidence type="ECO:0000313" key="12">
    <source>
        <dbReference type="Proteomes" id="UP000323454"/>
    </source>
</evidence>
<comment type="caution">
    <text evidence="11">The sequence shown here is derived from an EMBL/GenBank/DDBJ whole genome shotgun (WGS) entry which is preliminary data.</text>
</comment>
<keyword evidence="2" id="KW-0645">Protease</keyword>
<evidence type="ECO:0000256" key="2">
    <source>
        <dbReference type="ARBA" id="ARBA00022670"/>
    </source>
</evidence>
<dbReference type="GO" id="GO:0008240">
    <property type="term" value="F:tripeptidyl-peptidase activity"/>
    <property type="evidence" value="ECO:0007669"/>
    <property type="project" value="TreeGrafter"/>
</dbReference>
<feature type="chain" id="PRO_5038843582" evidence="9">
    <location>
        <begin position="22"/>
        <end position="536"/>
    </location>
</feature>
<sequence>MKKTLRIVGALVAPVVVAAVAAPIALASPDRVALASDVVADLNSATSTGAVAGDQRVSVAVSLNLRDSAGLDRFVAEVNDPNSAQYGQFLTPEQFTERYAPTTDQVQRVSDYLRGQGLSVDSVSANRLVVDATGPAAAVAKAFGTTLANYRDGRTNKSFYANTSAPTLPSEIASSVLDIAGLSNRTARVHHAQVDPHNGPGGGYTPAQLKGGYDVGPLASAGFDGKGQKVALLEFDGYQQSNISTYVSHYGLGSPTPVTKQVSGGSGPLGGGQVEVELDIEAVLAIAPKANITVFEAPNSDQGEVDIVNAIVASKIPVTSISWGLSEKGRTTSNIQAVSNIYKQGAAQGQSFFAASGDSGSDDNGDGSTSVDYPASDPNVTGVGGTNLTVTSGNAWSKETGWNGSGGGYSSVFALPSFQNGVKIGTSGKRQVPDVSAQGGPTGISVYTQGQWTSVYGTSGAAPIWAGVGAVYNQDAASKGKPGLGAANAKLYSLAKTNFHDITSGSNGAYSAKSGFDLVTGIGTPDAAKIAAGGIK</sequence>
<keyword evidence="12" id="KW-1185">Reference proteome</keyword>
<gene>
    <name evidence="11" type="ORF">F0L68_00550</name>
</gene>
<dbReference type="EMBL" id="VUOB01000001">
    <property type="protein sequence ID" value="KAA2267058.1"/>
    <property type="molecule type" value="Genomic_DNA"/>
</dbReference>
<dbReference type="Proteomes" id="UP000323454">
    <property type="component" value="Unassembled WGS sequence"/>
</dbReference>
<evidence type="ECO:0000256" key="5">
    <source>
        <dbReference type="ARBA" id="ARBA00022825"/>
    </source>
</evidence>
<dbReference type="CDD" id="cd04056">
    <property type="entry name" value="Peptidases_S53"/>
    <property type="match status" value="1"/>
</dbReference>
<keyword evidence="9" id="KW-0732">Signal</keyword>
<evidence type="ECO:0000256" key="1">
    <source>
        <dbReference type="ARBA" id="ARBA00001913"/>
    </source>
</evidence>
<evidence type="ECO:0000256" key="8">
    <source>
        <dbReference type="SAM" id="MobiDB-lite"/>
    </source>
</evidence>
<dbReference type="GO" id="GO:0046872">
    <property type="term" value="F:metal ion binding"/>
    <property type="evidence" value="ECO:0007669"/>
    <property type="project" value="UniProtKB-KW"/>
</dbReference>
<dbReference type="PANTHER" id="PTHR14218">
    <property type="entry name" value="PROTEASE S8 TRIPEPTIDYL PEPTIDASE I CLN2"/>
    <property type="match status" value="1"/>
</dbReference>
<dbReference type="AlphaFoldDB" id="A0A5B2XT19"/>
<feature type="signal peptide" evidence="9">
    <location>
        <begin position="1"/>
        <end position="21"/>
    </location>
</feature>
<reference evidence="11 12" key="2">
    <citation type="submission" date="2019-09" db="EMBL/GenBank/DDBJ databases">
        <authorList>
            <person name="Jin C."/>
        </authorList>
    </citation>
    <scope>NUCLEOTIDE SEQUENCE [LARGE SCALE GENOMIC DNA]</scope>
    <source>
        <strain evidence="11 12">AN110305</strain>
    </source>
</reference>
<dbReference type="InterPro" id="IPR050819">
    <property type="entry name" value="Tripeptidyl-peptidase_I"/>
</dbReference>
<dbReference type="Gene3D" id="3.40.50.200">
    <property type="entry name" value="Peptidase S8/S53 domain"/>
    <property type="match status" value="1"/>
</dbReference>
<feature type="region of interest" description="Disordered" evidence="8">
    <location>
        <begin position="353"/>
        <end position="388"/>
    </location>
</feature>
<dbReference type="SMART" id="SM00944">
    <property type="entry name" value="Pro-kuma_activ"/>
    <property type="match status" value="1"/>
</dbReference>
<dbReference type="GO" id="GO:0004252">
    <property type="term" value="F:serine-type endopeptidase activity"/>
    <property type="evidence" value="ECO:0007669"/>
    <property type="project" value="InterPro"/>
</dbReference>
<dbReference type="InterPro" id="IPR030400">
    <property type="entry name" value="Sedolisin_dom"/>
</dbReference>
<evidence type="ECO:0000256" key="3">
    <source>
        <dbReference type="ARBA" id="ARBA00022723"/>
    </source>
</evidence>
<dbReference type="InterPro" id="IPR015366">
    <property type="entry name" value="S53_propep"/>
</dbReference>
<proteinExistence type="predicted"/>
<dbReference type="InterPro" id="IPR036852">
    <property type="entry name" value="Peptidase_S8/S53_dom_sf"/>
</dbReference>
<keyword evidence="7" id="KW-0865">Zymogen</keyword>
<evidence type="ECO:0000256" key="7">
    <source>
        <dbReference type="ARBA" id="ARBA00023145"/>
    </source>
</evidence>
<evidence type="ECO:0000259" key="10">
    <source>
        <dbReference type="PROSITE" id="PS51695"/>
    </source>
</evidence>
<protein>
    <submittedName>
        <fullName evidence="11">Peptidase S8</fullName>
    </submittedName>
</protein>
<dbReference type="PANTHER" id="PTHR14218:SF15">
    <property type="entry name" value="TRIPEPTIDYL-PEPTIDASE 1"/>
    <property type="match status" value="1"/>
</dbReference>
<dbReference type="SUPFAM" id="SSF54897">
    <property type="entry name" value="Protease propeptides/inhibitors"/>
    <property type="match status" value="1"/>
</dbReference>
<organism evidence="11 12">
    <name type="scientific">Solihabitans fulvus</name>
    <dbReference type="NCBI Taxonomy" id="1892852"/>
    <lineage>
        <taxon>Bacteria</taxon>
        <taxon>Bacillati</taxon>
        <taxon>Actinomycetota</taxon>
        <taxon>Actinomycetes</taxon>
        <taxon>Pseudonocardiales</taxon>
        <taxon>Pseudonocardiaceae</taxon>
        <taxon>Solihabitans</taxon>
    </lineage>
</organism>
<keyword evidence="3" id="KW-0479">Metal-binding</keyword>
<keyword evidence="6" id="KW-0106">Calcium</keyword>
<reference evidence="11 12" key="1">
    <citation type="submission" date="2019-09" db="EMBL/GenBank/DDBJ databases">
        <title>Goodfellowia gen. nov., a new genus of the Pseudonocardineae related to Actinoalloteichus, containing Goodfellowia coeruleoviolacea gen. nov., comb. nov. gen. nov., comb. nov.</title>
        <authorList>
            <person name="Labeda D."/>
        </authorList>
    </citation>
    <scope>NUCLEOTIDE SEQUENCE [LARGE SCALE GENOMIC DNA]</scope>
    <source>
        <strain evidence="11 12">AN110305</strain>
    </source>
</reference>
<feature type="domain" description="Peptidase S53" evidence="10">
    <location>
        <begin position="203"/>
        <end position="536"/>
    </location>
</feature>
<dbReference type="CDD" id="cd11377">
    <property type="entry name" value="Pro-peptidase_S53"/>
    <property type="match status" value="1"/>
</dbReference>
<dbReference type="Pfam" id="PF09286">
    <property type="entry name" value="Pro-kuma_activ"/>
    <property type="match status" value="1"/>
</dbReference>
<dbReference type="OrthoDB" id="3480681at2"/>
<dbReference type="SUPFAM" id="SSF52743">
    <property type="entry name" value="Subtilisin-like"/>
    <property type="match status" value="1"/>
</dbReference>
<accession>A0A5B2XT19</accession>
<keyword evidence="5" id="KW-0720">Serine protease</keyword>
<name>A0A5B2XT19_9PSEU</name>
<dbReference type="RefSeq" id="WP_149847366.1">
    <property type="nucleotide sequence ID" value="NZ_VUOB01000001.1"/>
</dbReference>
<evidence type="ECO:0000256" key="4">
    <source>
        <dbReference type="ARBA" id="ARBA00022801"/>
    </source>
</evidence>